<dbReference type="InterPro" id="IPR011009">
    <property type="entry name" value="Kinase-like_dom_sf"/>
</dbReference>
<evidence type="ECO:0000313" key="5">
    <source>
        <dbReference type="Proteomes" id="UP000316008"/>
    </source>
</evidence>
<dbReference type="GO" id="GO:0004672">
    <property type="term" value="F:protein kinase activity"/>
    <property type="evidence" value="ECO:0007669"/>
    <property type="project" value="InterPro"/>
</dbReference>
<keyword evidence="2" id="KW-1133">Transmembrane helix</keyword>
<keyword evidence="5" id="KW-1185">Reference proteome</keyword>
<evidence type="ECO:0000313" key="4">
    <source>
        <dbReference type="EMBL" id="TSJ42092.1"/>
    </source>
</evidence>
<evidence type="ECO:0000259" key="3">
    <source>
        <dbReference type="PROSITE" id="PS50011"/>
    </source>
</evidence>
<dbReference type="PANTHER" id="PTHR10566">
    <property type="entry name" value="CHAPERONE-ACTIVITY OF BC1 COMPLEX CABC1 -RELATED"/>
    <property type="match status" value="1"/>
</dbReference>
<dbReference type="AlphaFoldDB" id="A0A556MQJ2"/>
<dbReference type="InterPro" id="IPR000719">
    <property type="entry name" value="Prot_kinase_dom"/>
</dbReference>
<keyword evidence="2" id="KW-0812">Transmembrane</keyword>
<dbReference type="RefSeq" id="WP_144333723.1">
    <property type="nucleotide sequence ID" value="NZ_VLPL01000006.1"/>
</dbReference>
<feature type="transmembrane region" description="Helical" evidence="2">
    <location>
        <begin position="534"/>
        <end position="556"/>
    </location>
</feature>
<name>A0A556MQJ2_9FLAO</name>
<protein>
    <recommendedName>
        <fullName evidence="3">Protein kinase domain-containing protein</fullName>
    </recommendedName>
</protein>
<dbReference type="PANTHER" id="PTHR10566:SF113">
    <property type="entry name" value="PROTEIN ACTIVITY OF BC1 COMPLEX KINASE 7, CHLOROPLASTIC"/>
    <property type="match status" value="1"/>
</dbReference>
<dbReference type="PROSITE" id="PS50011">
    <property type="entry name" value="PROTEIN_KINASE_DOM"/>
    <property type="match status" value="1"/>
</dbReference>
<gene>
    <name evidence="4" type="ORF">FO442_13480</name>
</gene>
<dbReference type="InterPro" id="IPR004147">
    <property type="entry name" value="ABC1_dom"/>
</dbReference>
<dbReference type="SUPFAM" id="SSF56112">
    <property type="entry name" value="Protein kinase-like (PK-like)"/>
    <property type="match status" value="1"/>
</dbReference>
<dbReference type="Gene3D" id="1.10.510.10">
    <property type="entry name" value="Transferase(Phosphotransferase) domain 1"/>
    <property type="match status" value="1"/>
</dbReference>
<sequence length="574" mass="66178">MALFDSLRQRYRSFVRFNRILRIFVRYGFEDIVSYLIETRRFPLLRKLIPRATRRNARKYTKYEKMRLVCEELGPTFIKFGQILSNRSDLLPPELIIQLEKLQDSVPPQAGAISRQVIETELKKPLEELFAWYETEAFASASMAQVHRATLKTGEKVAVKVQRPEIRAIITEDIKIMYMLAGILERRIPSLKSFDPQGLVRNFEESILKELDFIRESVSIQRFSRNITDDPHDNTTHVPKVYREYTTGKVLTMEFISGLKVTDSKILESNGYNRKEVAQRLALTYIKQVFEYGFFHADPHPGNILVLPNGHICFLDFGMMGSILPRDIEILGNLFLAVKSKDVKKIIKTLLQMSDTTSIRDMRSLEYELNEFVCNYSVSSIHENEMSTVLLELKDIIVRYDLKVPPHFYLLIRSMVTIEGLIRNLDPDIDMLEIARPYLLSSIAKKLNPFKLGMKVLNGLYEIANYMEEFPGDLKNAIRKINTGKVNVNLNHQGVDPLVHTLNRITKQIASALIMIAMIGGSTLFIIHRITPLWFGYSSFGIIGIIFTAIIGYGMISNISRGDHDDRNVWKKER</sequence>
<dbReference type="Proteomes" id="UP000316008">
    <property type="component" value="Unassembled WGS sequence"/>
</dbReference>
<organism evidence="4 5">
    <name type="scientific">Fluviicola chungangensis</name>
    <dbReference type="NCBI Taxonomy" id="2597671"/>
    <lineage>
        <taxon>Bacteria</taxon>
        <taxon>Pseudomonadati</taxon>
        <taxon>Bacteroidota</taxon>
        <taxon>Flavobacteriia</taxon>
        <taxon>Flavobacteriales</taxon>
        <taxon>Crocinitomicaceae</taxon>
        <taxon>Fluviicola</taxon>
    </lineage>
</organism>
<dbReference type="Pfam" id="PF03109">
    <property type="entry name" value="ABC1"/>
    <property type="match status" value="1"/>
</dbReference>
<dbReference type="InterPro" id="IPR050154">
    <property type="entry name" value="UbiB_kinase"/>
</dbReference>
<comment type="caution">
    <text evidence="4">The sequence shown here is derived from an EMBL/GenBank/DDBJ whole genome shotgun (WGS) entry which is preliminary data.</text>
</comment>
<dbReference type="EMBL" id="VLPL01000006">
    <property type="protein sequence ID" value="TSJ42092.1"/>
    <property type="molecule type" value="Genomic_DNA"/>
</dbReference>
<feature type="domain" description="Protein kinase" evidence="3">
    <location>
        <begin position="132"/>
        <end position="439"/>
    </location>
</feature>
<feature type="transmembrane region" description="Helical" evidence="2">
    <location>
        <begin position="509"/>
        <end position="527"/>
    </location>
</feature>
<evidence type="ECO:0000256" key="1">
    <source>
        <dbReference type="ARBA" id="ARBA00009670"/>
    </source>
</evidence>
<comment type="similarity">
    <text evidence="1">Belongs to the protein kinase superfamily. ADCK protein kinase family.</text>
</comment>
<dbReference type="GO" id="GO:0005524">
    <property type="term" value="F:ATP binding"/>
    <property type="evidence" value="ECO:0007669"/>
    <property type="project" value="InterPro"/>
</dbReference>
<evidence type="ECO:0000256" key="2">
    <source>
        <dbReference type="SAM" id="Phobius"/>
    </source>
</evidence>
<accession>A0A556MQJ2</accession>
<reference evidence="4 5" key="1">
    <citation type="submission" date="2019-07" db="EMBL/GenBank/DDBJ databases">
        <authorList>
            <person name="Huq M.A."/>
        </authorList>
    </citation>
    <scope>NUCLEOTIDE SEQUENCE [LARGE SCALE GENOMIC DNA]</scope>
    <source>
        <strain evidence="4 5">MAH-3</strain>
    </source>
</reference>
<keyword evidence="2" id="KW-0472">Membrane</keyword>
<dbReference type="OrthoDB" id="9795390at2"/>
<proteinExistence type="inferred from homology"/>
<dbReference type="CDD" id="cd05121">
    <property type="entry name" value="ABC1_ADCK3-like"/>
    <property type="match status" value="1"/>
</dbReference>